<keyword evidence="3" id="KW-1185">Reference proteome</keyword>
<feature type="region of interest" description="Disordered" evidence="1">
    <location>
        <begin position="42"/>
        <end position="70"/>
    </location>
</feature>
<name>A0A7G1NZD6_9ACTN</name>
<feature type="region of interest" description="Disordered" evidence="1">
    <location>
        <begin position="102"/>
        <end position="132"/>
    </location>
</feature>
<dbReference type="AntiFam" id="ANF00248">
    <property type="entry name" value="Shadow ORF (opposite ppsD)"/>
</dbReference>
<dbReference type="EMBL" id="AP023440">
    <property type="protein sequence ID" value="BCL26235.1"/>
    <property type="molecule type" value="Genomic_DNA"/>
</dbReference>
<proteinExistence type="predicted"/>
<evidence type="ECO:0000256" key="1">
    <source>
        <dbReference type="SAM" id="MobiDB-lite"/>
    </source>
</evidence>
<dbReference type="Proteomes" id="UP000516444">
    <property type="component" value="Chromosome"/>
</dbReference>
<evidence type="ECO:0000313" key="3">
    <source>
        <dbReference type="Proteomes" id="UP000516444"/>
    </source>
</evidence>
<accession>A0A7G1NZD6</accession>
<dbReference type="KEGG" id="sgm:GCM10017557_10940"/>
<reference evidence="2 3" key="1">
    <citation type="journal article" date="2014" name="Int. J. Syst. Evol. Microbiol.">
        <title>Complete genome sequence of Corynebacterium casei LMG S-19264T (=DSM 44701T), isolated from a smear-ripened cheese.</title>
        <authorList>
            <consortium name="US DOE Joint Genome Institute (JGI-PGF)"/>
            <person name="Walter F."/>
            <person name="Albersmeier A."/>
            <person name="Kalinowski J."/>
            <person name="Ruckert C."/>
        </authorList>
    </citation>
    <scope>NUCLEOTIDE SEQUENCE [LARGE SCALE GENOMIC DNA]</scope>
    <source>
        <strain evidence="2 3">JCM 4677</strain>
    </source>
</reference>
<organism evidence="2 3">
    <name type="scientific">Streptomyces aurantiacus</name>
    <dbReference type="NCBI Taxonomy" id="47760"/>
    <lineage>
        <taxon>Bacteria</taxon>
        <taxon>Bacillati</taxon>
        <taxon>Actinomycetota</taxon>
        <taxon>Actinomycetes</taxon>
        <taxon>Kitasatosporales</taxon>
        <taxon>Streptomycetaceae</taxon>
        <taxon>Streptomyces</taxon>
        <taxon>Streptomyces aurantiacus group</taxon>
    </lineage>
</organism>
<dbReference type="AlphaFoldDB" id="A0A7G1NZD6"/>
<sequence>MCLDRVHLGGAEARVGEGGADDTLLRGAVGCGEAVAGTVLVDGRTPKHRKDPVAVAPGPGQPLQEDQADPLGEARTVGRGREGLGAAVRGGRALAGELDERAGRRHHRHPAGQGQVAFALPQRLGRQMHRHQ</sequence>
<gene>
    <name evidence="2" type="ORF">GCM10017557_10940</name>
</gene>
<evidence type="ECO:0000313" key="2">
    <source>
        <dbReference type="EMBL" id="BCL26235.1"/>
    </source>
</evidence>
<protein>
    <submittedName>
        <fullName evidence="2">Uncharacterized protein</fullName>
    </submittedName>
</protein>